<gene>
    <name evidence="10" type="ORF">IMZ16_00985</name>
</gene>
<accession>A0A7M1T4H5</accession>
<protein>
    <recommendedName>
        <fullName evidence="9">Pycsar effector protein domain-containing protein</fullName>
    </recommendedName>
</protein>
<keyword evidence="5 8" id="KW-1133">Transmembrane helix</keyword>
<keyword evidence="7 8" id="KW-0472">Membrane</keyword>
<feature type="transmembrane region" description="Helical" evidence="8">
    <location>
        <begin position="29"/>
        <end position="47"/>
    </location>
</feature>
<evidence type="ECO:0000313" key="11">
    <source>
        <dbReference type="Proteomes" id="UP000593605"/>
    </source>
</evidence>
<name>A0A7M1T4H5_9FLAO</name>
<evidence type="ECO:0000259" key="9">
    <source>
        <dbReference type="Pfam" id="PF18967"/>
    </source>
</evidence>
<evidence type="ECO:0000256" key="5">
    <source>
        <dbReference type="ARBA" id="ARBA00022989"/>
    </source>
</evidence>
<keyword evidence="4" id="KW-0547">Nucleotide-binding</keyword>
<dbReference type="InterPro" id="IPR043760">
    <property type="entry name" value="PycTM_dom"/>
</dbReference>
<evidence type="ECO:0000313" key="10">
    <source>
        <dbReference type="EMBL" id="QOR74054.1"/>
    </source>
</evidence>
<evidence type="ECO:0000256" key="2">
    <source>
        <dbReference type="ARBA" id="ARBA00022475"/>
    </source>
</evidence>
<proteinExistence type="predicted"/>
<feature type="transmembrane region" description="Helical" evidence="8">
    <location>
        <begin position="161"/>
        <end position="183"/>
    </location>
</feature>
<dbReference type="GO" id="GO:0000166">
    <property type="term" value="F:nucleotide binding"/>
    <property type="evidence" value="ECO:0007669"/>
    <property type="project" value="UniProtKB-KW"/>
</dbReference>
<reference evidence="10 11" key="1">
    <citation type="submission" date="2020-10" db="EMBL/GenBank/DDBJ databases">
        <title>Complete genome of Cruoricapor ignavus strain M1214 isolated from the blood culture of a febrile patient.</title>
        <authorList>
            <person name="Guglielmino C.J.D."/>
        </authorList>
    </citation>
    <scope>NUCLEOTIDE SEQUENCE [LARGE SCALE GENOMIC DNA]</scope>
    <source>
        <strain evidence="10 11">M1214</strain>
    </source>
</reference>
<dbReference type="EMBL" id="CP063145">
    <property type="protein sequence ID" value="QOR74054.1"/>
    <property type="molecule type" value="Genomic_DNA"/>
</dbReference>
<evidence type="ECO:0000256" key="7">
    <source>
        <dbReference type="ARBA" id="ARBA00023136"/>
    </source>
</evidence>
<organism evidence="10 11">
    <name type="scientific">Cruoricaptor ignavus</name>
    <dbReference type="NCBI Taxonomy" id="1118202"/>
    <lineage>
        <taxon>Bacteria</taxon>
        <taxon>Pseudomonadati</taxon>
        <taxon>Bacteroidota</taxon>
        <taxon>Flavobacteriia</taxon>
        <taxon>Flavobacteriales</taxon>
        <taxon>Weeksellaceae</taxon>
        <taxon>Cruoricaptor</taxon>
    </lineage>
</organism>
<dbReference type="GO" id="GO:0051607">
    <property type="term" value="P:defense response to virus"/>
    <property type="evidence" value="ECO:0007669"/>
    <property type="project" value="UniProtKB-KW"/>
</dbReference>
<dbReference type="KEGG" id="civ:IMZ16_00985"/>
<dbReference type="Pfam" id="PF18967">
    <property type="entry name" value="PycTM"/>
    <property type="match status" value="1"/>
</dbReference>
<sequence>MNELKYENQLRNIFANVNEWLKFAEAKNFGLLTLSAAFIFGLTQIDFPEYSKVAYATNCVFIPFAVFSIVICLISLFPILTKIKKREWAKSWINRFSNFIDKEDKFENIHFYGYLRDIDKEEFEREFLRKTNSSEIFTEYERELVSQIIYNSGIAWLKYQLFKIATFIFGLGLILSVLFYVILCICSRF</sequence>
<evidence type="ECO:0000256" key="4">
    <source>
        <dbReference type="ARBA" id="ARBA00022741"/>
    </source>
</evidence>
<evidence type="ECO:0000256" key="3">
    <source>
        <dbReference type="ARBA" id="ARBA00022692"/>
    </source>
</evidence>
<dbReference type="AlphaFoldDB" id="A0A7M1T4H5"/>
<dbReference type="GO" id="GO:0005886">
    <property type="term" value="C:plasma membrane"/>
    <property type="evidence" value="ECO:0007669"/>
    <property type="project" value="UniProtKB-SubCell"/>
</dbReference>
<evidence type="ECO:0000256" key="1">
    <source>
        <dbReference type="ARBA" id="ARBA00004236"/>
    </source>
</evidence>
<keyword evidence="3 8" id="KW-0812">Transmembrane</keyword>
<evidence type="ECO:0000256" key="6">
    <source>
        <dbReference type="ARBA" id="ARBA00023118"/>
    </source>
</evidence>
<dbReference type="Proteomes" id="UP000593605">
    <property type="component" value="Chromosome"/>
</dbReference>
<feature type="transmembrane region" description="Helical" evidence="8">
    <location>
        <begin position="53"/>
        <end position="80"/>
    </location>
</feature>
<comment type="subcellular location">
    <subcellularLocation>
        <location evidence="1">Cell membrane</location>
    </subcellularLocation>
</comment>
<keyword evidence="6" id="KW-0051">Antiviral defense</keyword>
<keyword evidence="2" id="KW-1003">Cell membrane</keyword>
<evidence type="ECO:0000256" key="8">
    <source>
        <dbReference type="SAM" id="Phobius"/>
    </source>
</evidence>
<dbReference type="RefSeq" id="WP_193440125.1">
    <property type="nucleotide sequence ID" value="NZ_CP063145.1"/>
</dbReference>
<feature type="domain" description="Pycsar effector protein" evidence="9">
    <location>
        <begin position="10"/>
        <end position="182"/>
    </location>
</feature>